<dbReference type="Proteomes" id="UP000283429">
    <property type="component" value="Unassembled WGS sequence"/>
</dbReference>
<name>A0A414HEV7_PHOVU</name>
<evidence type="ECO:0008006" key="3">
    <source>
        <dbReference type="Google" id="ProtNLM"/>
    </source>
</evidence>
<dbReference type="AlphaFoldDB" id="A0A414HEV7"/>
<comment type="caution">
    <text evidence="1">The sequence shown here is derived from an EMBL/GenBank/DDBJ whole genome shotgun (WGS) entry which is preliminary data.</text>
</comment>
<evidence type="ECO:0000313" key="1">
    <source>
        <dbReference type="EMBL" id="RHD83119.1"/>
    </source>
</evidence>
<evidence type="ECO:0000313" key="2">
    <source>
        <dbReference type="Proteomes" id="UP000283429"/>
    </source>
</evidence>
<organism evidence="1 2">
    <name type="scientific">Phocaeicola vulgatus</name>
    <name type="common">Bacteroides vulgatus</name>
    <dbReference type="NCBI Taxonomy" id="821"/>
    <lineage>
        <taxon>Bacteria</taxon>
        <taxon>Pseudomonadati</taxon>
        <taxon>Bacteroidota</taxon>
        <taxon>Bacteroidia</taxon>
        <taxon>Bacteroidales</taxon>
        <taxon>Bacteroidaceae</taxon>
        <taxon>Phocaeicola</taxon>
    </lineage>
</organism>
<accession>A0A414HEV7</accession>
<proteinExistence type="predicted"/>
<protein>
    <recommendedName>
        <fullName evidence="3">SIR2-like domain-containing protein</fullName>
    </recommendedName>
</protein>
<sequence length="432" mass="50054">MNMIDNRTTFLIGAGTPLDLDLPQGTIKPSTRNITDEVCSPYTDYLDPSNSITTVKDIYDKLKMAYPPDHSNPFLRKAPEPNVHFEHLFHVLEMLYSYGWVWDGKCHNANLFPAFAPFTLPNMEFDRNNLSSVMKQFVLRIMDIINGYDTVFRNRKYKENEWYRDFYQQFGKGSDFFVFNYDTTIEDSIGNYEDGFEPDGIQDVFKRFNPKRLFENPEKVATINHLHGCINYYFSSYKNANQDIYTNLSHDLYKYPNYDIVKDMMIGRGQGQPTCQSGETYYASPIVTGLRKPDKLNCVPFDFYHANLTNCIIRNPRLVIAGYSFGDLYCNNLLERMHFLHGNRRRIVVIDFLDIPKKDRMHGGYWLSQNMGSFLCRAAECGTFDEVVEQLYKNEDPKTGALYSDNGCLMVLFNGFKHAAACSNDIESFLNS</sequence>
<reference evidence="1 2" key="1">
    <citation type="submission" date="2018-08" db="EMBL/GenBank/DDBJ databases">
        <title>A genome reference for cultivated species of the human gut microbiota.</title>
        <authorList>
            <person name="Zou Y."/>
            <person name="Xue W."/>
            <person name="Luo G."/>
        </authorList>
    </citation>
    <scope>NUCLEOTIDE SEQUENCE [LARGE SCALE GENOMIC DNA]</scope>
    <source>
        <strain evidence="1 2">AM30-40</strain>
    </source>
</reference>
<gene>
    <name evidence="1" type="ORF">DW783_04775</name>
</gene>
<dbReference type="EMBL" id="QSJM01000010">
    <property type="protein sequence ID" value="RHD83119.1"/>
    <property type="molecule type" value="Genomic_DNA"/>
</dbReference>